<evidence type="ECO:0000313" key="2">
    <source>
        <dbReference type="Proteomes" id="UP001345963"/>
    </source>
</evidence>
<name>A0ABU7B143_9TELE</name>
<organism evidence="1 2">
    <name type="scientific">Ataeniobius toweri</name>
    <dbReference type="NCBI Taxonomy" id="208326"/>
    <lineage>
        <taxon>Eukaryota</taxon>
        <taxon>Metazoa</taxon>
        <taxon>Chordata</taxon>
        <taxon>Craniata</taxon>
        <taxon>Vertebrata</taxon>
        <taxon>Euteleostomi</taxon>
        <taxon>Actinopterygii</taxon>
        <taxon>Neopterygii</taxon>
        <taxon>Teleostei</taxon>
        <taxon>Neoteleostei</taxon>
        <taxon>Acanthomorphata</taxon>
        <taxon>Ovalentaria</taxon>
        <taxon>Atherinomorphae</taxon>
        <taxon>Cyprinodontiformes</taxon>
        <taxon>Goodeidae</taxon>
        <taxon>Ataeniobius</taxon>
    </lineage>
</organism>
<accession>A0ABU7B143</accession>
<proteinExistence type="predicted"/>
<protein>
    <submittedName>
        <fullName evidence="1">Uncharacterized protein</fullName>
    </submittedName>
</protein>
<evidence type="ECO:0000313" key="1">
    <source>
        <dbReference type="EMBL" id="MED6243584.1"/>
    </source>
</evidence>
<keyword evidence="2" id="KW-1185">Reference proteome</keyword>
<dbReference type="EMBL" id="JAHUTI010034534">
    <property type="protein sequence ID" value="MED6243584.1"/>
    <property type="molecule type" value="Genomic_DNA"/>
</dbReference>
<reference evidence="1 2" key="1">
    <citation type="submission" date="2021-07" db="EMBL/GenBank/DDBJ databases">
        <authorList>
            <person name="Palmer J.M."/>
        </authorList>
    </citation>
    <scope>NUCLEOTIDE SEQUENCE [LARGE SCALE GENOMIC DNA]</scope>
    <source>
        <strain evidence="1 2">AT_MEX2019</strain>
        <tissue evidence="1">Muscle</tissue>
    </source>
</reference>
<dbReference type="Proteomes" id="UP001345963">
    <property type="component" value="Unassembled WGS sequence"/>
</dbReference>
<comment type="caution">
    <text evidence="1">The sequence shown here is derived from an EMBL/GenBank/DDBJ whole genome shotgun (WGS) entry which is preliminary data.</text>
</comment>
<sequence>MIKILVFLVFRFPGNKSRGAALLGGAQGVHRPIERLSPSSVFLAMAWASTQWDVPETPSEGGIQGALEIAQPPQRTSLDVEEQQLYSELLLDGQAPHPISKGLPSHPVKESHFSRLYPGSGSFVHDPEFMTIVEGRTRVTTTDWGFRDNRLDRHSRP</sequence>
<gene>
    <name evidence="1" type="ORF">ATANTOWER_022859</name>
</gene>